<evidence type="ECO:0000313" key="3">
    <source>
        <dbReference type="Proteomes" id="UP000621510"/>
    </source>
</evidence>
<dbReference type="InterPro" id="IPR007325">
    <property type="entry name" value="KFase/CYL"/>
</dbReference>
<accession>A0ABS1PEM7</accession>
<evidence type="ECO:0000313" key="2">
    <source>
        <dbReference type="EMBL" id="MBL1110836.1"/>
    </source>
</evidence>
<organism evidence="2 3">
    <name type="scientific">Streptomyces endocoffeicus</name>
    <dbReference type="NCBI Taxonomy" id="2898945"/>
    <lineage>
        <taxon>Bacteria</taxon>
        <taxon>Bacillati</taxon>
        <taxon>Actinomycetota</taxon>
        <taxon>Actinomycetes</taxon>
        <taxon>Kitasatosporales</taxon>
        <taxon>Streptomycetaceae</taxon>
        <taxon>Streptomyces</taxon>
    </lineage>
</organism>
<dbReference type="Proteomes" id="UP000621510">
    <property type="component" value="Unassembled WGS sequence"/>
</dbReference>
<dbReference type="InterPro" id="IPR037175">
    <property type="entry name" value="KFase_sf"/>
</dbReference>
<gene>
    <name evidence="2" type="ORF">JK364_00165</name>
</gene>
<name>A0ABS1PEM7_9ACTN</name>
<dbReference type="Pfam" id="PF04199">
    <property type="entry name" value="Cyclase"/>
    <property type="match status" value="1"/>
</dbReference>
<dbReference type="SUPFAM" id="SSF102198">
    <property type="entry name" value="Putative cyclase"/>
    <property type="match status" value="1"/>
</dbReference>
<sequence>MERNAVISTSGFTAGIASGAVEVIDLTTPLHSGTPVVPVPPPFAPSAGFTTRPVSDFDERGPGWSWSDMTLGEHTGTHVDAPRHWISGREGLAVDQISPTRLIGPVALIDKTAEVAENQTFLLGAEHFEEWEHEHGPLEPGSWVIFRSGWSAYGSDPERFLDPKGWPGLSIDGAKWLAAHPAVSGYGVEAVGIDSMGAGPSEPGESGAGDPDPGEFGPGHYYLLGADKYGLTSLRNVDRLPPRGATIVVAPLPIVGGTAGPARVFAFVDRS</sequence>
<protein>
    <submittedName>
        <fullName evidence="2">Cyclase family protein</fullName>
    </submittedName>
</protein>
<reference evidence="2 3" key="1">
    <citation type="submission" date="2021-01" db="EMBL/GenBank/DDBJ databases">
        <title>WGS of actinomycetes isolated from Thailand.</title>
        <authorList>
            <person name="Thawai C."/>
        </authorList>
    </citation>
    <scope>NUCLEOTIDE SEQUENCE [LARGE SCALE GENOMIC DNA]</scope>
    <source>
        <strain evidence="2 3">CA3R110</strain>
    </source>
</reference>
<keyword evidence="3" id="KW-1185">Reference proteome</keyword>
<dbReference type="Gene3D" id="3.50.30.50">
    <property type="entry name" value="Putative cyclase"/>
    <property type="match status" value="1"/>
</dbReference>
<dbReference type="EMBL" id="JAERRG010000001">
    <property type="protein sequence ID" value="MBL1110836.1"/>
    <property type="molecule type" value="Genomic_DNA"/>
</dbReference>
<proteinExistence type="predicted"/>
<feature type="region of interest" description="Disordered" evidence="1">
    <location>
        <begin position="194"/>
        <end position="214"/>
    </location>
</feature>
<dbReference type="PANTHER" id="PTHR31118">
    <property type="entry name" value="CYCLASE-LIKE PROTEIN 2"/>
    <property type="match status" value="1"/>
</dbReference>
<evidence type="ECO:0000256" key="1">
    <source>
        <dbReference type="SAM" id="MobiDB-lite"/>
    </source>
</evidence>
<dbReference type="PANTHER" id="PTHR31118:SF12">
    <property type="entry name" value="CYCLASE-LIKE PROTEIN 2"/>
    <property type="match status" value="1"/>
</dbReference>
<comment type="caution">
    <text evidence="2">The sequence shown here is derived from an EMBL/GenBank/DDBJ whole genome shotgun (WGS) entry which is preliminary data.</text>
</comment>